<feature type="compositionally biased region" description="Low complexity" evidence="1">
    <location>
        <begin position="174"/>
        <end position="183"/>
    </location>
</feature>
<evidence type="ECO:0000256" key="2">
    <source>
        <dbReference type="SAM" id="Phobius"/>
    </source>
</evidence>
<dbReference type="OrthoDB" id="1523584at2"/>
<keyword evidence="2" id="KW-0472">Membrane</keyword>
<evidence type="ECO:0000256" key="1">
    <source>
        <dbReference type="SAM" id="MobiDB-lite"/>
    </source>
</evidence>
<dbReference type="Proteomes" id="UP000282184">
    <property type="component" value="Unassembled WGS sequence"/>
</dbReference>
<name>A0A431U1Z6_9BACT</name>
<feature type="transmembrane region" description="Helical" evidence="2">
    <location>
        <begin position="49"/>
        <end position="70"/>
    </location>
</feature>
<protein>
    <recommendedName>
        <fullName evidence="5">Outer membrane protein beta-barrel domain-containing protein</fullName>
    </recommendedName>
</protein>
<keyword evidence="2" id="KW-1133">Transmembrane helix</keyword>
<sequence length="557" mass="58670">MSDLSDEELDALFRQGAEHYPEELNLGAWARMEQQLDEARVQQLVNRKVARWFAAEVGIVAVLLLLWGSYREYFSDAGRPFGPEPTATAPARAAEAARSTQAATSAAARPPQAGARYAAAASSAPAPGNAPARQPTISKRIPAAATSSAAGLPQDPAVALLPSPQSEEQPETYAAAEAAASAGRARRRRTVPRVAAVAAGATRRGRGPAATAARVSEAGAAVRAGRVQAAPVGVGQSSRGTGRSATAPERADTPSAGMKTRLGQPGAASLNAPTAELTPAEAARQLSSAGMLASTAGNAPAAPGANEQPAPAQAPLTANAAAAAPPAADRLTARQTLLLLEATDALPALLPAPDSVVRRRPRPAVPSRIFITGLYAPELSTVRNAGFERVGRSAGLQVEYQLRPRLRLSVGLLSSVKHYQARGSDYTWPRPPAYAVERIEATCRIIDIPVNLRFDAWQGVRYRAFVSTGLSSLLMRDESYYYNYTYYGTSRTNSWQIRKSGNHPFSVVNLSAGVERQLSPRWSVQAEPYLKLPLGGVGVGKVRLSSGGVFFGLKYGL</sequence>
<dbReference type="EMBL" id="RXOF01000007">
    <property type="protein sequence ID" value="RTQ49243.1"/>
    <property type="molecule type" value="Genomic_DNA"/>
</dbReference>
<dbReference type="RefSeq" id="WP_126693774.1">
    <property type="nucleotide sequence ID" value="NZ_RXOF01000007.1"/>
</dbReference>
<accession>A0A431U1Z6</accession>
<evidence type="ECO:0000313" key="4">
    <source>
        <dbReference type="Proteomes" id="UP000282184"/>
    </source>
</evidence>
<evidence type="ECO:0008006" key="5">
    <source>
        <dbReference type="Google" id="ProtNLM"/>
    </source>
</evidence>
<reference evidence="3 4" key="1">
    <citation type="submission" date="2018-12" db="EMBL/GenBank/DDBJ databases">
        <title>Hymenobacter gummosus sp. nov., isolated from a spring.</title>
        <authorList>
            <person name="Nie L."/>
        </authorList>
    </citation>
    <scope>NUCLEOTIDE SEQUENCE [LARGE SCALE GENOMIC DNA]</scope>
    <source>
        <strain evidence="3 4">KCTC 52166</strain>
    </source>
</reference>
<keyword evidence="2" id="KW-0812">Transmembrane</keyword>
<dbReference type="AlphaFoldDB" id="A0A431U1Z6"/>
<gene>
    <name evidence="3" type="ORF">EJV47_13950</name>
</gene>
<comment type="caution">
    <text evidence="3">The sequence shown here is derived from an EMBL/GenBank/DDBJ whole genome shotgun (WGS) entry which is preliminary data.</text>
</comment>
<evidence type="ECO:0000313" key="3">
    <source>
        <dbReference type="EMBL" id="RTQ49243.1"/>
    </source>
</evidence>
<feature type="region of interest" description="Disordered" evidence="1">
    <location>
        <begin position="228"/>
        <end position="271"/>
    </location>
</feature>
<feature type="compositionally biased region" description="Low complexity" evidence="1">
    <location>
        <begin position="84"/>
        <end position="132"/>
    </location>
</feature>
<feature type="compositionally biased region" description="Low complexity" evidence="1">
    <location>
        <begin position="296"/>
        <end position="321"/>
    </location>
</feature>
<keyword evidence="4" id="KW-1185">Reference proteome</keyword>
<feature type="region of interest" description="Disordered" evidence="1">
    <location>
        <begin position="84"/>
        <end position="191"/>
    </location>
</feature>
<organism evidence="3 4">
    <name type="scientific">Hymenobacter gummosus</name>
    <dbReference type="NCBI Taxonomy" id="1776032"/>
    <lineage>
        <taxon>Bacteria</taxon>
        <taxon>Pseudomonadati</taxon>
        <taxon>Bacteroidota</taxon>
        <taxon>Cytophagia</taxon>
        <taxon>Cytophagales</taxon>
        <taxon>Hymenobacteraceae</taxon>
        <taxon>Hymenobacter</taxon>
    </lineage>
</organism>
<feature type="region of interest" description="Disordered" evidence="1">
    <location>
        <begin position="286"/>
        <end position="321"/>
    </location>
</feature>
<proteinExistence type="predicted"/>